<keyword evidence="3" id="KW-1185">Reference proteome</keyword>
<dbReference type="InterPro" id="IPR050765">
    <property type="entry name" value="Riboflavin_Biosynth_HTPR"/>
</dbReference>
<dbReference type="AlphaFoldDB" id="A0A4Y3RML6"/>
<dbReference type="PANTHER" id="PTHR38011">
    <property type="entry name" value="DIHYDROFOLATE REDUCTASE FAMILY PROTEIN (AFU_ORTHOLOGUE AFUA_8G06820)"/>
    <property type="match status" value="1"/>
</dbReference>
<name>A0A4Y3RML6_9ACTN</name>
<dbReference type="InterPro" id="IPR024072">
    <property type="entry name" value="DHFR-like_dom_sf"/>
</dbReference>
<dbReference type="InterPro" id="IPR002734">
    <property type="entry name" value="RibDG_C"/>
</dbReference>
<sequence>MLRNGDFRMSKVVAVMYITMDGVVEDPAWTGPFWNDEHAKYQNGQLRASRALLLGRATYESFAKAWAPRDESDEFTARMNHIPKYVATTTLQTATWNAAILDGDVVEQVAKLKAEPGGDLLVYGSATLVNTLIEHDMVDELKLFLHPVTVGTGKRLFMDGLAPKTWTLAGTQSFSSGAIVLDYRPAKAA</sequence>
<dbReference type="EMBL" id="BJMN01000027">
    <property type="protein sequence ID" value="GEB58599.1"/>
    <property type="molecule type" value="Genomic_DNA"/>
</dbReference>
<proteinExistence type="predicted"/>
<protein>
    <submittedName>
        <fullName evidence="2">Deaminase reductase</fullName>
    </submittedName>
</protein>
<comment type="caution">
    <text evidence="2">The sequence shown here is derived from an EMBL/GenBank/DDBJ whole genome shotgun (WGS) entry which is preliminary data.</text>
</comment>
<dbReference type="PANTHER" id="PTHR38011:SF11">
    <property type="entry name" value="2,5-DIAMINO-6-RIBOSYLAMINO-4(3H)-PYRIMIDINONE 5'-PHOSPHATE REDUCTASE"/>
    <property type="match status" value="1"/>
</dbReference>
<dbReference type="Proteomes" id="UP000315226">
    <property type="component" value="Unassembled WGS sequence"/>
</dbReference>
<dbReference type="Pfam" id="PF01872">
    <property type="entry name" value="RibD_C"/>
    <property type="match status" value="1"/>
</dbReference>
<reference evidence="2 3" key="1">
    <citation type="submission" date="2019-06" db="EMBL/GenBank/DDBJ databases">
        <title>Whole genome shotgun sequence of Streptomyces gardneri NBRC 12865.</title>
        <authorList>
            <person name="Hosoyama A."/>
            <person name="Uohara A."/>
            <person name="Ohji S."/>
            <person name="Ichikawa N."/>
        </authorList>
    </citation>
    <scope>NUCLEOTIDE SEQUENCE [LARGE SCALE GENOMIC DNA]</scope>
    <source>
        <strain evidence="2 3">NBRC 12865</strain>
    </source>
</reference>
<feature type="domain" description="Bacterial bifunctional deaminase-reductase C-terminal" evidence="1">
    <location>
        <begin position="11"/>
        <end position="179"/>
    </location>
</feature>
<accession>A0A4Y3RML6</accession>
<evidence type="ECO:0000259" key="1">
    <source>
        <dbReference type="Pfam" id="PF01872"/>
    </source>
</evidence>
<evidence type="ECO:0000313" key="3">
    <source>
        <dbReference type="Proteomes" id="UP000315226"/>
    </source>
</evidence>
<evidence type="ECO:0000313" key="2">
    <source>
        <dbReference type="EMBL" id="GEB58599.1"/>
    </source>
</evidence>
<dbReference type="Gene3D" id="3.40.430.10">
    <property type="entry name" value="Dihydrofolate Reductase, subunit A"/>
    <property type="match status" value="1"/>
</dbReference>
<dbReference type="GO" id="GO:0008703">
    <property type="term" value="F:5-amino-6-(5-phosphoribosylamino)uracil reductase activity"/>
    <property type="evidence" value="ECO:0007669"/>
    <property type="project" value="InterPro"/>
</dbReference>
<dbReference type="SUPFAM" id="SSF53597">
    <property type="entry name" value="Dihydrofolate reductase-like"/>
    <property type="match status" value="1"/>
</dbReference>
<gene>
    <name evidence="2" type="ORF">SGA01_42040</name>
</gene>
<organism evidence="2 3">
    <name type="scientific">Streptomyces gardneri</name>
    <dbReference type="NCBI Taxonomy" id="66892"/>
    <lineage>
        <taxon>Bacteria</taxon>
        <taxon>Bacillati</taxon>
        <taxon>Actinomycetota</taxon>
        <taxon>Actinomycetes</taxon>
        <taxon>Kitasatosporales</taxon>
        <taxon>Streptomycetaceae</taxon>
        <taxon>Streptomyces</taxon>
    </lineage>
</organism>
<dbReference type="GO" id="GO:0009231">
    <property type="term" value="P:riboflavin biosynthetic process"/>
    <property type="evidence" value="ECO:0007669"/>
    <property type="project" value="InterPro"/>
</dbReference>